<accession>A0ACC1DDN1</accession>
<sequence length="1070" mass="118137">MFLTGLMRRAGGARSKEGGRAAAWLRRAVLFAQDRSGVHSAARHGATCPADVYLYRELGGGCAREALPSAAPRFRVMQPSELADAAHAASGNQPQRGLNGGRFDFDDGGTYCGGWEDGKAHGHGVCTGPKAQGAYAGSWHFGFEVSGVYTWPSGSSFEGQWQNGKRHGLGVETRDRWLYRGEWTQGYKGRYGVRQSTISNAKYEGTWANGLQDGYGSETYADGGTYQGQWMRGSRHGYGVRVSAPFGLASHYRGGARGHRGSLSSLTEAGGDPSDHRAHRMDDARGGFVLTGTSDVPTGRRRSIVEKYKKGLFGMRKQRSAGDLDKHGTESVHSVGSGGSGSSWVSSVESTHSAVTQHTNSNTSFIVEDEHLDASVTETYMGEWKNDKRTGYGISERSDGLRYEGEWYGNRKYGYGVTTFRDGTREEGKYKNNELITSQKRKHLFLMRSAKFRERVDSAVNAAQRASKIALQKADIAITRTATARGKAEQADEAADQAKEDCDIAQTTAKQFAPDFKHPGFDRIGLREKYKQKIFDAQVAQPVSQESEKILDGNSIPNHIPPMHSQLSDTKTANQIPPRRFSTQFNKPLQPTGPKMTNNPNFNPDNRTLGPPYDPYYTPNQDNWASTNQTPQFPDPKSYPQNEKPNMPVMNPSVQQPPLSAYRYNNRDPSLQYQPPVDQFNQQKTNQNVPPMMNRNTRLDSISRPPYSQGPASQQWNPSQLGTKRPSIVAQPTYNAQDNIYVDNGPATYGRNGYPSNVGHIESPLHQQPQTMSPESPAYNQNIEGQAYRLDQQGYRQTTNQQMYHQTPTDNQGYRSQITAEQDAINGARDARQPGNRPSIDYFDHYKRPPSRDSSVDRYGRRSRQPSVEAAAAPTAGAMSRGGSVAPTGPSRPTSRAATPAGNGHLTSGRGSISRASSREHQPFEDSLLRKRNLGQEITPSPYQPKRTESLYVAQNPTPPPPVPMGGGGGGRKNLSTPQTLQRKKSLPDVAGMPRMPDGGGMSREEVSALGSARREEVRRMHEETEKLRANPLLYLVSPQVKDWFSRQQLVILVLFINISLGIMFFKLLT</sequence>
<keyword evidence="2" id="KW-1185">Reference proteome</keyword>
<name>A0ACC1DDN1_9NEOP</name>
<evidence type="ECO:0000313" key="2">
    <source>
        <dbReference type="Proteomes" id="UP000824533"/>
    </source>
</evidence>
<dbReference type="Proteomes" id="UP000824533">
    <property type="component" value="Linkage Group LG04"/>
</dbReference>
<organism evidence="1 2">
    <name type="scientific">Dendrolimus kikuchii</name>
    <dbReference type="NCBI Taxonomy" id="765133"/>
    <lineage>
        <taxon>Eukaryota</taxon>
        <taxon>Metazoa</taxon>
        <taxon>Ecdysozoa</taxon>
        <taxon>Arthropoda</taxon>
        <taxon>Hexapoda</taxon>
        <taxon>Insecta</taxon>
        <taxon>Pterygota</taxon>
        <taxon>Neoptera</taxon>
        <taxon>Endopterygota</taxon>
        <taxon>Lepidoptera</taxon>
        <taxon>Glossata</taxon>
        <taxon>Ditrysia</taxon>
        <taxon>Bombycoidea</taxon>
        <taxon>Lasiocampidae</taxon>
        <taxon>Dendrolimus</taxon>
    </lineage>
</organism>
<gene>
    <name evidence="1" type="ORF">K1T71_002637</name>
</gene>
<comment type="caution">
    <text evidence="1">The sequence shown here is derived from an EMBL/GenBank/DDBJ whole genome shotgun (WGS) entry which is preliminary data.</text>
</comment>
<evidence type="ECO:0000313" key="1">
    <source>
        <dbReference type="EMBL" id="KAJ0181915.1"/>
    </source>
</evidence>
<proteinExistence type="predicted"/>
<reference evidence="1 2" key="1">
    <citation type="journal article" date="2021" name="Front. Genet.">
        <title>Chromosome-Level Genome Assembly Reveals Significant Gene Expansion in the Toll and IMD Signaling Pathways of Dendrolimus kikuchii.</title>
        <authorList>
            <person name="Zhou J."/>
            <person name="Wu P."/>
            <person name="Xiong Z."/>
            <person name="Liu N."/>
            <person name="Zhao N."/>
            <person name="Ji M."/>
            <person name="Qiu Y."/>
            <person name="Yang B."/>
        </authorList>
    </citation>
    <scope>NUCLEOTIDE SEQUENCE [LARGE SCALE GENOMIC DNA]</scope>
    <source>
        <strain evidence="1">Ann1</strain>
    </source>
</reference>
<dbReference type="EMBL" id="CM034390">
    <property type="protein sequence ID" value="KAJ0181915.1"/>
    <property type="molecule type" value="Genomic_DNA"/>
</dbReference>
<protein>
    <submittedName>
        <fullName evidence="1">Uncharacterized protein</fullName>
    </submittedName>
</protein>